<evidence type="ECO:0000313" key="1">
    <source>
        <dbReference type="EMBL" id="AUJ25186.1"/>
    </source>
</evidence>
<dbReference type="RefSeq" id="WP_101933414.1">
    <property type="nucleotide sequence ID" value="NZ_CP018622.1"/>
</dbReference>
<dbReference type="InterPro" id="IPR038667">
    <property type="entry name" value="XkdH-like_sf"/>
</dbReference>
<dbReference type="KEGG" id="vpn:A21D_02122"/>
<evidence type="ECO:0000313" key="2">
    <source>
        <dbReference type="Proteomes" id="UP000234237"/>
    </source>
</evidence>
<dbReference type="EMBL" id="CP018622">
    <property type="protein sequence ID" value="AUJ25186.1"/>
    <property type="molecule type" value="Genomic_DNA"/>
</dbReference>
<protein>
    <submittedName>
        <fullName evidence="1">Phage-like element PBSX protein XkdH</fullName>
    </submittedName>
</protein>
<organism evidence="1 2">
    <name type="scientific">Virgibacillus dokdonensis</name>
    <dbReference type="NCBI Taxonomy" id="302167"/>
    <lineage>
        <taxon>Bacteria</taxon>
        <taxon>Bacillati</taxon>
        <taxon>Bacillota</taxon>
        <taxon>Bacilli</taxon>
        <taxon>Bacillales</taxon>
        <taxon>Bacillaceae</taxon>
        <taxon>Virgibacillus</taxon>
    </lineage>
</organism>
<proteinExistence type="predicted"/>
<dbReference type="Pfam" id="PF12206">
    <property type="entry name" value="DUF3599"/>
    <property type="match status" value="1"/>
</dbReference>
<gene>
    <name evidence="1" type="primary">xkdH</name>
    <name evidence="1" type="ORF">A21D_02122</name>
</gene>
<accession>A0A2K9IZU0</accession>
<reference evidence="2" key="1">
    <citation type="submission" date="2016-11" db="EMBL/GenBank/DDBJ databases">
        <title>Complete genome sequence of Virgibacillus pantothenticus 21D, a halophilic bacterium isolated from the deep hypersaline anoxic basin Discovery in the Mediterranean Sea.</title>
        <authorList>
            <person name="Zeaiter Z."/>
            <person name="Booth J.M."/>
            <person name="Prosdocimi E.M."/>
            <person name="Mapelli F."/>
            <person name="Fusi M."/>
            <person name="Daffonchio D."/>
            <person name="Borin S."/>
            <person name="Crotti E."/>
        </authorList>
    </citation>
    <scope>NUCLEOTIDE SEQUENCE [LARGE SCALE GENOMIC DNA]</scope>
    <source>
        <strain evidence="2">21D</strain>
    </source>
</reference>
<sequence>MSYEKLLTHECDIYHLKTKFNDDSGFGIPAEDRQEEYYYEEVPDVKATKCYFVSKSQSIVQGEPNTEVVEAWLVHFFLTEDIRTNSKVIWDGVAYKTQKPRKIRNHHQEVVLIRRDNL</sequence>
<dbReference type="Gene3D" id="2.40.10.370">
    <property type="entry name" value="Protein of unknown function DUF3599"/>
    <property type="match status" value="1"/>
</dbReference>
<dbReference type="AlphaFoldDB" id="A0A2K9IZU0"/>
<dbReference type="InterPro" id="IPR024556">
    <property type="entry name" value="DUF3599"/>
</dbReference>
<dbReference type="Proteomes" id="UP000234237">
    <property type="component" value="Chromosome"/>
</dbReference>
<name>A0A2K9IZU0_9BACI</name>